<sequence>MHLNALFSANRTFDSGAFVTTLSAFIDCWVNGSQKASPTAEALLYNNLLKPTLLLLNSITNSKSEQLAKF</sequence>
<reference evidence="1 2" key="1">
    <citation type="submission" date="2015-01" db="EMBL/GenBank/DDBJ databases">
        <title>Evolution of Trichinella species and genotypes.</title>
        <authorList>
            <person name="Korhonen P.K."/>
            <person name="Edoardo P."/>
            <person name="Giuseppe L.R."/>
            <person name="Gasser R.B."/>
        </authorList>
    </citation>
    <scope>NUCLEOTIDE SEQUENCE [LARGE SCALE GENOMIC DNA]</scope>
    <source>
        <strain evidence="1">ISS13</strain>
    </source>
</reference>
<comment type="caution">
    <text evidence="1">The sequence shown here is derived from an EMBL/GenBank/DDBJ whole genome shotgun (WGS) entry which is preliminary data.</text>
</comment>
<evidence type="ECO:0000313" key="1">
    <source>
        <dbReference type="EMBL" id="KRY66635.1"/>
    </source>
</evidence>
<evidence type="ECO:0000313" key="2">
    <source>
        <dbReference type="Proteomes" id="UP000054632"/>
    </source>
</evidence>
<name>A0A0V1DYK1_TRIPS</name>
<dbReference type="Proteomes" id="UP000054632">
    <property type="component" value="Unassembled WGS sequence"/>
</dbReference>
<accession>A0A0V1DYK1</accession>
<protein>
    <submittedName>
        <fullName evidence="1">Uncharacterized protein</fullName>
    </submittedName>
</protein>
<dbReference type="EMBL" id="JYDR01000162">
    <property type="protein sequence ID" value="KRY66635.1"/>
    <property type="molecule type" value="Genomic_DNA"/>
</dbReference>
<gene>
    <name evidence="1" type="ORF">T4A_10069</name>
</gene>
<organism evidence="1 2">
    <name type="scientific">Trichinella pseudospiralis</name>
    <name type="common">Parasitic roundworm</name>
    <dbReference type="NCBI Taxonomy" id="6337"/>
    <lineage>
        <taxon>Eukaryota</taxon>
        <taxon>Metazoa</taxon>
        <taxon>Ecdysozoa</taxon>
        <taxon>Nematoda</taxon>
        <taxon>Enoplea</taxon>
        <taxon>Dorylaimia</taxon>
        <taxon>Trichinellida</taxon>
        <taxon>Trichinellidae</taxon>
        <taxon>Trichinella</taxon>
    </lineage>
</organism>
<dbReference type="AlphaFoldDB" id="A0A0V1DYK1"/>
<proteinExistence type="predicted"/>